<dbReference type="AlphaFoldDB" id="A0A016VVM7"/>
<protein>
    <submittedName>
        <fullName evidence="1">Uncharacterized protein</fullName>
    </submittedName>
</protein>
<keyword evidence="2" id="KW-1185">Reference proteome</keyword>
<name>A0A016VVM7_9BILA</name>
<sequence>MGPLLATSPYSVVYGMRTTHRTSYTTCTPGLCVRKISKFVNPFCKFPNDEVQVEIEFTVASIIKGTRSLFVLSVYAIAATLLALEHAVHLVQRHDTENFRGEVAQNPHS</sequence>
<reference evidence="2" key="1">
    <citation type="journal article" date="2015" name="Nat. Genet.">
        <title>The genome and transcriptome of the zoonotic hookworm Ancylostoma ceylanicum identify infection-specific gene families.</title>
        <authorList>
            <person name="Schwarz E.M."/>
            <person name="Hu Y."/>
            <person name="Antoshechkin I."/>
            <person name="Miller M.M."/>
            <person name="Sternberg P.W."/>
            <person name="Aroian R.V."/>
        </authorList>
    </citation>
    <scope>NUCLEOTIDE SEQUENCE</scope>
    <source>
        <strain evidence="2">HY135</strain>
    </source>
</reference>
<dbReference type="Proteomes" id="UP000024635">
    <property type="component" value="Unassembled WGS sequence"/>
</dbReference>
<accession>A0A016VVM7</accession>
<gene>
    <name evidence="1" type="primary">Acey_s0004.g1926</name>
    <name evidence="1" type="ORF">Y032_0004g1926</name>
</gene>
<dbReference type="EMBL" id="JARK01001340">
    <property type="protein sequence ID" value="EYC31052.1"/>
    <property type="molecule type" value="Genomic_DNA"/>
</dbReference>
<organism evidence="1 2">
    <name type="scientific">Ancylostoma ceylanicum</name>
    <dbReference type="NCBI Taxonomy" id="53326"/>
    <lineage>
        <taxon>Eukaryota</taxon>
        <taxon>Metazoa</taxon>
        <taxon>Ecdysozoa</taxon>
        <taxon>Nematoda</taxon>
        <taxon>Chromadorea</taxon>
        <taxon>Rhabditida</taxon>
        <taxon>Rhabditina</taxon>
        <taxon>Rhabditomorpha</taxon>
        <taxon>Strongyloidea</taxon>
        <taxon>Ancylostomatidae</taxon>
        <taxon>Ancylostomatinae</taxon>
        <taxon>Ancylostoma</taxon>
    </lineage>
</organism>
<comment type="caution">
    <text evidence="1">The sequence shown here is derived from an EMBL/GenBank/DDBJ whole genome shotgun (WGS) entry which is preliminary data.</text>
</comment>
<proteinExistence type="predicted"/>
<evidence type="ECO:0000313" key="1">
    <source>
        <dbReference type="EMBL" id="EYC31052.1"/>
    </source>
</evidence>
<evidence type="ECO:0000313" key="2">
    <source>
        <dbReference type="Proteomes" id="UP000024635"/>
    </source>
</evidence>